<feature type="compositionally biased region" description="Basic residues" evidence="1">
    <location>
        <begin position="1"/>
        <end position="11"/>
    </location>
</feature>
<gene>
    <name evidence="2" type="ORF">P154DRAFT_625035</name>
</gene>
<evidence type="ECO:0000256" key="1">
    <source>
        <dbReference type="SAM" id="MobiDB-lite"/>
    </source>
</evidence>
<feature type="region of interest" description="Disordered" evidence="1">
    <location>
        <begin position="1"/>
        <end position="28"/>
    </location>
</feature>
<dbReference type="AlphaFoldDB" id="A0A6A5W1E1"/>
<evidence type="ECO:0000313" key="3">
    <source>
        <dbReference type="Proteomes" id="UP000799779"/>
    </source>
</evidence>
<organism evidence="2 3">
    <name type="scientific">Amniculicola lignicola CBS 123094</name>
    <dbReference type="NCBI Taxonomy" id="1392246"/>
    <lineage>
        <taxon>Eukaryota</taxon>
        <taxon>Fungi</taxon>
        <taxon>Dikarya</taxon>
        <taxon>Ascomycota</taxon>
        <taxon>Pezizomycotina</taxon>
        <taxon>Dothideomycetes</taxon>
        <taxon>Pleosporomycetidae</taxon>
        <taxon>Pleosporales</taxon>
        <taxon>Amniculicolaceae</taxon>
        <taxon>Amniculicola</taxon>
    </lineage>
</organism>
<evidence type="ECO:0000313" key="2">
    <source>
        <dbReference type="EMBL" id="KAF1993961.1"/>
    </source>
</evidence>
<feature type="region of interest" description="Disordered" evidence="1">
    <location>
        <begin position="164"/>
        <end position="209"/>
    </location>
</feature>
<sequence length="491" mass="54921">MLGRAKKRLTKHFGADANGEDDSSDAKRDAYESYMRRAQKKDSNQCVDVADYVEALISEKSTLNRRCLEVTTKYNRLQAHIHDVVETLPGRATTDGDSTGQETIGSLVEKIQQDFFDVIEQRDKLGREHEELRIRYGQLSRDMKAKILNLQGALDANKQIHEQSLKAKEKEKTEIIRNHDEDLKELRNANSEERAKEKKKHAEEKAEDHNRYQDLELRLLNGADGFQPKSDTEFDSDIKTVKQEITGVVHALKATRSSLCALVGQRSFVESDGSDRQAKLALECALWKVLCDRLFSTPFRVFGDYGDGLFTTWCEMFLTGGGGQATGQRWPAPTTLSERWRHNTIRSLSEASQPGHSTSRGSLTIRSSYEKNLEAIQNEMAAGIQKGSSDGSAHEFSIKRIVDLAAKLALDCFLQQCRIQLLDFAVGHKFNQTTKSEMLDRNAWNSSGITEGVVSLFIAPGLQRIGDGRGGSMDLPPFTLSVADVFLVSEG</sequence>
<proteinExistence type="predicted"/>
<dbReference type="EMBL" id="ML977677">
    <property type="protein sequence ID" value="KAF1993961.1"/>
    <property type="molecule type" value="Genomic_DNA"/>
</dbReference>
<accession>A0A6A5W1E1</accession>
<name>A0A6A5W1E1_9PLEO</name>
<dbReference type="OrthoDB" id="3545916at2759"/>
<dbReference type="Proteomes" id="UP000799779">
    <property type="component" value="Unassembled WGS sequence"/>
</dbReference>
<keyword evidence="3" id="KW-1185">Reference proteome</keyword>
<protein>
    <submittedName>
        <fullName evidence="2">Uncharacterized protein</fullName>
    </submittedName>
</protein>
<reference evidence="2" key="1">
    <citation type="journal article" date="2020" name="Stud. Mycol.">
        <title>101 Dothideomycetes genomes: a test case for predicting lifestyles and emergence of pathogens.</title>
        <authorList>
            <person name="Haridas S."/>
            <person name="Albert R."/>
            <person name="Binder M."/>
            <person name="Bloem J."/>
            <person name="Labutti K."/>
            <person name="Salamov A."/>
            <person name="Andreopoulos B."/>
            <person name="Baker S."/>
            <person name="Barry K."/>
            <person name="Bills G."/>
            <person name="Bluhm B."/>
            <person name="Cannon C."/>
            <person name="Castanera R."/>
            <person name="Culley D."/>
            <person name="Daum C."/>
            <person name="Ezra D."/>
            <person name="Gonzalez J."/>
            <person name="Henrissat B."/>
            <person name="Kuo A."/>
            <person name="Liang C."/>
            <person name="Lipzen A."/>
            <person name="Lutzoni F."/>
            <person name="Magnuson J."/>
            <person name="Mondo S."/>
            <person name="Nolan M."/>
            <person name="Ohm R."/>
            <person name="Pangilinan J."/>
            <person name="Park H.-J."/>
            <person name="Ramirez L."/>
            <person name="Alfaro M."/>
            <person name="Sun H."/>
            <person name="Tritt A."/>
            <person name="Yoshinaga Y."/>
            <person name="Zwiers L.-H."/>
            <person name="Turgeon B."/>
            <person name="Goodwin S."/>
            <person name="Spatafora J."/>
            <person name="Crous P."/>
            <person name="Grigoriev I."/>
        </authorList>
    </citation>
    <scope>NUCLEOTIDE SEQUENCE</scope>
    <source>
        <strain evidence="2">CBS 123094</strain>
    </source>
</reference>